<feature type="signal peptide" evidence="1">
    <location>
        <begin position="1"/>
        <end position="26"/>
    </location>
</feature>
<comment type="caution">
    <text evidence="2">The sequence shown here is derived from an EMBL/GenBank/DDBJ whole genome shotgun (WGS) entry which is preliminary data.</text>
</comment>
<reference evidence="2" key="1">
    <citation type="submission" date="2023-06" db="EMBL/GenBank/DDBJ databases">
        <title>Survivors Of The Sea: Transcriptome response of Skeletonema marinoi to long-term dormancy.</title>
        <authorList>
            <person name="Pinder M.I.M."/>
            <person name="Kourtchenko O."/>
            <person name="Robertson E.K."/>
            <person name="Larsson T."/>
            <person name="Maumus F."/>
            <person name="Osuna-Cruz C.M."/>
            <person name="Vancaester E."/>
            <person name="Stenow R."/>
            <person name="Vandepoele K."/>
            <person name="Ploug H."/>
            <person name="Bruchert V."/>
            <person name="Godhe A."/>
            <person name="Topel M."/>
        </authorList>
    </citation>
    <scope>NUCLEOTIDE SEQUENCE</scope>
    <source>
        <strain evidence="2">R05AC</strain>
    </source>
</reference>
<evidence type="ECO:0000313" key="2">
    <source>
        <dbReference type="EMBL" id="KAK1737671.1"/>
    </source>
</evidence>
<dbReference type="Proteomes" id="UP001224775">
    <property type="component" value="Unassembled WGS sequence"/>
</dbReference>
<sequence length="445" mass="50339">MTTTMMERTLALATAMLLSSSAVVSASHTPTEDSIPTTRIIRNSDLFDIMLSQSKHTATPEHRHLQSMPTDEKSTTVKKNWMEISPDTQFLPNILLDESTLRRLGGYSSSNPYSTEPFVDGMGEYDEEAQSWRKLGFIIDCQSNDEDMYSEHSQHSGDNNDATMSETGCARYLIWAAYVNENYQGNGAAEYQYYDPYYKQWDQTACSYASGSPCTKMDCHLSSTSFSLLGFFKHRKYDDWMEQLFKHQGICRWSDEDYAFMKNARKQWPQGCTLSSATTNYGKRLYYDLKPAYSGEITVSMYMDATCDSSSEYYMSTSAIENILGNILGNGQASGGSQDSGSDYDFSGESLAKSLNRWNSAFDFWSICHSCVAHDLDNVDGSTYYGTCYDDGYYNNDDNTDDKAAYYNAYSNYYNNDDGNNRQLGGDYCPRGMRLNVMMMRGTPV</sequence>
<name>A0AAD8Y2J8_9STRA</name>
<feature type="chain" id="PRO_5042008169" evidence="1">
    <location>
        <begin position="27"/>
        <end position="445"/>
    </location>
</feature>
<proteinExistence type="predicted"/>
<gene>
    <name evidence="2" type="ORF">QTG54_011655</name>
</gene>
<protein>
    <submittedName>
        <fullName evidence="2">Uncharacterized protein</fullName>
    </submittedName>
</protein>
<evidence type="ECO:0000256" key="1">
    <source>
        <dbReference type="SAM" id="SignalP"/>
    </source>
</evidence>
<organism evidence="2 3">
    <name type="scientific">Skeletonema marinoi</name>
    <dbReference type="NCBI Taxonomy" id="267567"/>
    <lineage>
        <taxon>Eukaryota</taxon>
        <taxon>Sar</taxon>
        <taxon>Stramenopiles</taxon>
        <taxon>Ochrophyta</taxon>
        <taxon>Bacillariophyta</taxon>
        <taxon>Coscinodiscophyceae</taxon>
        <taxon>Thalassiosirophycidae</taxon>
        <taxon>Thalassiosirales</taxon>
        <taxon>Skeletonemataceae</taxon>
        <taxon>Skeletonema</taxon>
        <taxon>Skeletonema marinoi-dohrnii complex</taxon>
    </lineage>
</organism>
<keyword evidence="3" id="KW-1185">Reference proteome</keyword>
<accession>A0AAD8Y2J8</accession>
<dbReference type="AlphaFoldDB" id="A0AAD8Y2J8"/>
<dbReference type="EMBL" id="JATAAI010000024">
    <property type="protein sequence ID" value="KAK1737671.1"/>
    <property type="molecule type" value="Genomic_DNA"/>
</dbReference>
<evidence type="ECO:0000313" key="3">
    <source>
        <dbReference type="Proteomes" id="UP001224775"/>
    </source>
</evidence>
<keyword evidence="1" id="KW-0732">Signal</keyword>